<reference evidence="2 3" key="1">
    <citation type="journal article" date="2015" name="Genome Biol. Evol.">
        <title>Comparative Genomics of a Bacterivorous Green Alga Reveals Evolutionary Causalities and Consequences of Phago-Mixotrophic Mode of Nutrition.</title>
        <authorList>
            <person name="Burns J.A."/>
            <person name="Paasch A."/>
            <person name="Narechania A."/>
            <person name="Kim E."/>
        </authorList>
    </citation>
    <scope>NUCLEOTIDE SEQUENCE [LARGE SCALE GENOMIC DNA]</scope>
    <source>
        <strain evidence="2 3">PLY_AMNH</strain>
    </source>
</reference>
<evidence type="ECO:0000313" key="3">
    <source>
        <dbReference type="Proteomes" id="UP001190700"/>
    </source>
</evidence>
<feature type="compositionally biased region" description="Basic and acidic residues" evidence="1">
    <location>
        <begin position="321"/>
        <end position="335"/>
    </location>
</feature>
<feature type="region of interest" description="Disordered" evidence="1">
    <location>
        <begin position="321"/>
        <end position="341"/>
    </location>
</feature>
<proteinExistence type="predicted"/>
<comment type="caution">
    <text evidence="2">The sequence shown here is derived from an EMBL/GenBank/DDBJ whole genome shotgun (WGS) entry which is preliminary data.</text>
</comment>
<protein>
    <submittedName>
        <fullName evidence="2">Uncharacterized protein</fullName>
    </submittedName>
</protein>
<gene>
    <name evidence="2" type="ORF">CYMTET_44359</name>
</gene>
<evidence type="ECO:0000313" key="2">
    <source>
        <dbReference type="EMBL" id="KAK3246138.1"/>
    </source>
</evidence>
<sequence>MKNYKNDWSFVSSLGSKIVMVPEAMDPYRNRNIRMPYIPFNVAERLPRPSRVVLYYANQIWEYDHLHAPFCKFLVENKIFEDFFGDESAEHDSDVILRIKKLPCDCRIFTPRLFSIFSETIDEAKALEIYEDMLYNNSISNKDFEDNRICRAFRRFDLLERAFIHLIDTGKYEVSRRMLLQNEKTLKRFYITKPVHRRLLRACVSKAEEAYTLSDSLILHIFGEKAENLWSTDKQKDIVICEYLGTDDYCEQKLEAYMEEALKLSTPSAEVTRHVCGLARKSRPCVDRLALILKKGFLSNVNINLLLKYGDEEMKREAEQKYKERPHMKQHEEALAKALAA</sequence>
<dbReference type="AlphaFoldDB" id="A0AAE0C1P3"/>
<keyword evidence="3" id="KW-1185">Reference proteome</keyword>
<accession>A0AAE0C1P3</accession>
<organism evidence="2 3">
    <name type="scientific">Cymbomonas tetramitiformis</name>
    <dbReference type="NCBI Taxonomy" id="36881"/>
    <lineage>
        <taxon>Eukaryota</taxon>
        <taxon>Viridiplantae</taxon>
        <taxon>Chlorophyta</taxon>
        <taxon>Pyramimonadophyceae</taxon>
        <taxon>Pyramimonadales</taxon>
        <taxon>Pyramimonadaceae</taxon>
        <taxon>Cymbomonas</taxon>
    </lineage>
</organism>
<dbReference type="EMBL" id="LGRX02030095">
    <property type="protein sequence ID" value="KAK3246138.1"/>
    <property type="molecule type" value="Genomic_DNA"/>
</dbReference>
<evidence type="ECO:0000256" key="1">
    <source>
        <dbReference type="SAM" id="MobiDB-lite"/>
    </source>
</evidence>
<dbReference type="Proteomes" id="UP001190700">
    <property type="component" value="Unassembled WGS sequence"/>
</dbReference>
<name>A0AAE0C1P3_9CHLO</name>